<dbReference type="Proteomes" id="UP000219369">
    <property type="component" value="Unassembled WGS sequence"/>
</dbReference>
<evidence type="ECO:0000313" key="2">
    <source>
        <dbReference type="EMBL" id="SCO86129.1"/>
    </source>
</evidence>
<dbReference type="AlphaFoldDB" id="A0A2H3TW30"/>
<dbReference type="VEuPathDB" id="FungiDB:FOMG_10686"/>
<dbReference type="InterPro" id="IPR011042">
    <property type="entry name" value="6-blade_b-propeller_TolB-like"/>
</dbReference>
<dbReference type="EMBL" id="FMJY01000006">
    <property type="protein sequence ID" value="SCO86129.1"/>
    <property type="molecule type" value="Genomic_DNA"/>
</dbReference>
<dbReference type="PANTHER" id="PTHR42060:SF1">
    <property type="entry name" value="NHL REPEAT-CONTAINING PROTEIN"/>
    <property type="match status" value="1"/>
</dbReference>
<dbReference type="OrthoDB" id="5233393at2759"/>
<reference evidence="3" key="1">
    <citation type="submission" date="2016-09" db="EMBL/GenBank/DDBJ databases">
        <authorList>
            <person name="Guldener U."/>
        </authorList>
    </citation>
    <scope>NUCLEOTIDE SEQUENCE [LARGE SCALE GENOMIC DNA]</scope>
    <source>
        <strain evidence="3">V64-1</strain>
    </source>
</reference>
<dbReference type="PANTHER" id="PTHR42060">
    <property type="entry name" value="NHL REPEAT-CONTAINING PROTEIN-RELATED"/>
    <property type="match status" value="1"/>
</dbReference>
<dbReference type="VEuPathDB" id="FungiDB:FOC1_g10000739"/>
<protein>
    <recommendedName>
        <fullName evidence="4">SMP-30/Gluconolactonase/LRE-like region domain-containing protein</fullName>
    </recommendedName>
</protein>
<accession>A0A2H3TW30</accession>
<dbReference type="SUPFAM" id="SSF63829">
    <property type="entry name" value="Calcium-dependent phosphotriesterase"/>
    <property type="match status" value="1"/>
</dbReference>
<keyword evidence="1" id="KW-0732">Signal</keyword>
<organism evidence="2 3">
    <name type="scientific">Fusarium oxysporum</name>
    <name type="common">Fusarium vascular wilt</name>
    <dbReference type="NCBI Taxonomy" id="5507"/>
    <lineage>
        <taxon>Eukaryota</taxon>
        <taxon>Fungi</taxon>
        <taxon>Dikarya</taxon>
        <taxon>Ascomycota</taxon>
        <taxon>Pezizomycotina</taxon>
        <taxon>Sordariomycetes</taxon>
        <taxon>Hypocreomycetidae</taxon>
        <taxon>Hypocreales</taxon>
        <taxon>Nectriaceae</taxon>
        <taxon>Fusarium</taxon>
        <taxon>Fusarium oxysporum species complex</taxon>
    </lineage>
</organism>
<dbReference type="VEuPathDB" id="FungiDB:FOZG_09511"/>
<evidence type="ECO:0000313" key="3">
    <source>
        <dbReference type="Proteomes" id="UP000219369"/>
    </source>
</evidence>
<feature type="chain" id="PRO_5013789898" description="SMP-30/Gluconolactonase/LRE-like region domain-containing protein" evidence="1">
    <location>
        <begin position="20"/>
        <end position="330"/>
    </location>
</feature>
<evidence type="ECO:0008006" key="4">
    <source>
        <dbReference type="Google" id="ProtNLM"/>
    </source>
</evidence>
<dbReference type="Gene3D" id="2.120.10.30">
    <property type="entry name" value="TolB, C-terminal domain"/>
    <property type="match status" value="1"/>
</dbReference>
<dbReference type="InterPro" id="IPR052998">
    <property type="entry name" value="Hetero-Diels-Alderase-like"/>
</dbReference>
<feature type="signal peptide" evidence="1">
    <location>
        <begin position="1"/>
        <end position="19"/>
    </location>
</feature>
<proteinExistence type="predicted"/>
<name>A0A2H3TW30_FUSOX</name>
<evidence type="ECO:0000256" key="1">
    <source>
        <dbReference type="SAM" id="SignalP"/>
    </source>
</evidence>
<sequence length="330" mass="34624">MRSSIFVSIALVFSTSVATVTERSRNAALSVFATIPDTPNLENLALRHNGDIVVTSSGSGTLHLVDSTGSRVAAIADIPGASGLLGIAKLKKDVFYVAGANVTGSTPIAIGTNAVWKVDLRGLKIKKDNTLSKPAKVSLVTEIPSAGLLNGMTRLSPEDNSRLLLSDSALGQILLLNVNTKEYETIIDDETTAGRPERLVAANGLRTYGQELFYINQVRNLFAKVPISISTGRPTGPSQIIVNGTVPFADDFTLSLDGKRAWIALNSQNVIVEVDILARTSAVLINSTKLGEGSSVAIVPGGSRSPSLYVTGSSAVQDATVGTVFKVDTC</sequence>
<gene>
    <name evidence="2" type="ORF">FRV6_10256</name>
</gene>